<gene>
    <name evidence="1" type="ORF">M422DRAFT_254401</name>
</gene>
<dbReference type="AlphaFoldDB" id="A0A0C9VUU7"/>
<dbReference type="Proteomes" id="UP000054279">
    <property type="component" value="Unassembled WGS sequence"/>
</dbReference>
<proteinExistence type="predicted"/>
<name>A0A0C9VUU7_SPHS4</name>
<keyword evidence="2" id="KW-1185">Reference proteome</keyword>
<dbReference type="EMBL" id="KN837130">
    <property type="protein sequence ID" value="KIJ42330.1"/>
    <property type="molecule type" value="Genomic_DNA"/>
</dbReference>
<protein>
    <submittedName>
        <fullName evidence="1">Unplaced genomic scaffold SPHSTscaffold_55, whole genome shotgun sequence</fullName>
    </submittedName>
</protein>
<evidence type="ECO:0000313" key="1">
    <source>
        <dbReference type="EMBL" id="KIJ42330.1"/>
    </source>
</evidence>
<organism evidence="1 2">
    <name type="scientific">Sphaerobolus stellatus (strain SS14)</name>
    <dbReference type="NCBI Taxonomy" id="990650"/>
    <lineage>
        <taxon>Eukaryota</taxon>
        <taxon>Fungi</taxon>
        <taxon>Dikarya</taxon>
        <taxon>Basidiomycota</taxon>
        <taxon>Agaricomycotina</taxon>
        <taxon>Agaricomycetes</taxon>
        <taxon>Phallomycetidae</taxon>
        <taxon>Geastrales</taxon>
        <taxon>Sphaerobolaceae</taxon>
        <taxon>Sphaerobolus</taxon>
    </lineage>
</organism>
<evidence type="ECO:0000313" key="2">
    <source>
        <dbReference type="Proteomes" id="UP000054279"/>
    </source>
</evidence>
<accession>A0A0C9VUU7</accession>
<reference evidence="1 2" key="1">
    <citation type="submission" date="2014-06" db="EMBL/GenBank/DDBJ databases">
        <title>Evolutionary Origins and Diversification of the Mycorrhizal Mutualists.</title>
        <authorList>
            <consortium name="DOE Joint Genome Institute"/>
            <consortium name="Mycorrhizal Genomics Consortium"/>
            <person name="Kohler A."/>
            <person name="Kuo A."/>
            <person name="Nagy L.G."/>
            <person name="Floudas D."/>
            <person name="Copeland A."/>
            <person name="Barry K.W."/>
            <person name="Cichocki N."/>
            <person name="Veneault-Fourrey C."/>
            <person name="LaButti K."/>
            <person name="Lindquist E.A."/>
            <person name="Lipzen A."/>
            <person name="Lundell T."/>
            <person name="Morin E."/>
            <person name="Murat C."/>
            <person name="Riley R."/>
            <person name="Ohm R."/>
            <person name="Sun H."/>
            <person name="Tunlid A."/>
            <person name="Henrissat B."/>
            <person name="Grigoriev I.V."/>
            <person name="Hibbett D.S."/>
            <person name="Martin F."/>
        </authorList>
    </citation>
    <scope>NUCLEOTIDE SEQUENCE [LARGE SCALE GENOMIC DNA]</scope>
    <source>
        <strain evidence="1 2">SS14</strain>
    </source>
</reference>
<sequence length="172" mass="19760">MKELRSCQISNVSNIAKLHDFSPFLEQLLYTPSEESYDRAWNQPLKKIDPEIKKEMEIKAMERIQTLAAFKHLTHLGQFLALQVFAINTPGSGDDRMLNHLVDSIQILRYVEIHHQGSPTWICVLRSSVGRYTGFRRIYVPFDGLLNTNLLTPNGISIRKIDKILEKLTAPL</sequence>
<dbReference type="HOGENOM" id="CLU_1556262_0_0_1"/>